<dbReference type="Gene3D" id="3.30.460.10">
    <property type="entry name" value="Beta Polymerase, domain 2"/>
    <property type="match status" value="1"/>
</dbReference>
<dbReference type="InterPro" id="IPR043519">
    <property type="entry name" value="NT_sf"/>
</dbReference>
<dbReference type="SMART" id="SM00954">
    <property type="entry name" value="RelA_SpoT"/>
    <property type="match status" value="1"/>
</dbReference>
<name>A0ABS1I8N1_9PROT</name>
<dbReference type="PANTHER" id="PTHR41773">
    <property type="entry name" value="GTP PYROPHOSPHATASE-RELATED"/>
    <property type="match status" value="1"/>
</dbReference>
<sequence length="463" mass="52009">MIDIVADFIRSYRRQYDFYRTAAQLCAQRCEQLLENNGVRAMVTFRAKRPDRLEDKLRKRNEKKKYTSVDDIYDDIVDLAGVRAALYFPADRPVIDRLFREEFNLIGDPKKFPDGSPPRHPYKKRFSGYWATHYRVTLRDDGAPAQVRYADARIEIQVASVLMHAWSEVEHDLVYKPLSGDLSEDELAVLDELNGLVLAGEIALERLQRAMEARVARSGAKFSNHYELAAFLIEAVKKSGADGEPILGRVDVLHRFLQRIGMDTPEKVSPKLAGLSPHGEGKTISEQIVDGIVDSDAESLRIYREEYAGALARTLQGGGATTTSVVGGEDFISFMSCWTDLMNILQEAAIGAVPRVSTNISQAQSLSSYLFEKHIINSIQATRLMQLDKLRRLFVHASPNSIDLTAARQGVEQFIEELRFSDQADIRAAVERADAQKTKMRLARSRMKQVASPPSRSVATKAT</sequence>
<comment type="caution">
    <text evidence="2">The sequence shown here is derived from an EMBL/GenBank/DDBJ whole genome shotgun (WGS) entry which is preliminary data.</text>
</comment>
<dbReference type="CDD" id="cd05399">
    <property type="entry name" value="NT_Rel-Spo_like"/>
    <property type="match status" value="1"/>
</dbReference>
<feature type="domain" description="RelA/SpoT" evidence="1">
    <location>
        <begin position="45"/>
        <end position="181"/>
    </location>
</feature>
<protein>
    <submittedName>
        <fullName evidence="2">RelA/SpoT domain-containing protein</fullName>
    </submittedName>
</protein>
<evidence type="ECO:0000313" key="2">
    <source>
        <dbReference type="EMBL" id="MBK4723047.1"/>
    </source>
</evidence>
<reference evidence="2 3" key="1">
    <citation type="submission" date="2021-01" db="EMBL/GenBank/DDBJ databases">
        <title>Azospirillum sp. YIM DDC1 draft genome.</title>
        <authorList>
            <person name="Wang Y.-X."/>
        </authorList>
    </citation>
    <scope>NUCLEOTIDE SEQUENCE [LARGE SCALE GENOMIC DNA]</scope>
    <source>
        <strain evidence="2 3">YIM DDC1</strain>
    </source>
</reference>
<gene>
    <name evidence="2" type="ORF">JJL56_29780</name>
</gene>
<organism evidence="2 3">
    <name type="scientific">Azospirillum aestuarii</name>
    <dbReference type="NCBI Taxonomy" id="2802052"/>
    <lineage>
        <taxon>Bacteria</taxon>
        <taxon>Pseudomonadati</taxon>
        <taxon>Pseudomonadota</taxon>
        <taxon>Alphaproteobacteria</taxon>
        <taxon>Rhodospirillales</taxon>
        <taxon>Azospirillaceae</taxon>
        <taxon>Azospirillum</taxon>
    </lineage>
</organism>
<dbReference type="InterPro" id="IPR007685">
    <property type="entry name" value="RelA_SpoT"/>
</dbReference>
<dbReference type="SUPFAM" id="SSF81301">
    <property type="entry name" value="Nucleotidyltransferase"/>
    <property type="match status" value="1"/>
</dbReference>
<evidence type="ECO:0000313" key="3">
    <source>
        <dbReference type="Proteomes" id="UP000654452"/>
    </source>
</evidence>
<dbReference type="PANTHER" id="PTHR41773:SF1">
    <property type="entry name" value="RELA_SPOT DOMAIN-CONTAINING PROTEIN"/>
    <property type="match status" value="1"/>
</dbReference>
<proteinExistence type="predicted"/>
<evidence type="ECO:0000259" key="1">
    <source>
        <dbReference type="SMART" id="SM00954"/>
    </source>
</evidence>
<dbReference type="Pfam" id="PF04607">
    <property type="entry name" value="RelA_SpoT"/>
    <property type="match status" value="1"/>
</dbReference>
<dbReference type="RefSeq" id="WP_200487466.1">
    <property type="nucleotide sequence ID" value="NZ_JAEPIV010000038.1"/>
</dbReference>
<dbReference type="EMBL" id="JAEPIV010000038">
    <property type="protein sequence ID" value="MBK4723047.1"/>
    <property type="molecule type" value="Genomic_DNA"/>
</dbReference>
<keyword evidence="3" id="KW-1185">Reference proteome</keyword>
<accession>A0ABS1I8N1</accession>
<dbReference type="Proteomes" id="UP000654452">
    <property type="component" value="Unassembled WGS sequence"/>
</dbReference>